<evidence type="ECO:0000256" key="4">
    <source>
        <dbReference type="SAM" id="Coils"/>
    </source>
</evidence>
<dbReference type="GO" id="GO:0016020">
    <property type="term" value="C:membrane"/>
    <property type="evidence" value="ECO:0007669"/>
    <property type="project" value="InterPro"/>
</dbReference>
<keyword evidence="1" id="KW-0145">Chemotaxis</keyword>
<evidence type="ECO:0000259" key="6">
    <source>
        <dbReference type="PROSITE" id="PS50111"/>
    </source>
</evidence>
<sequence>MFLNTPTKTRILVNMALSQLGFAAISIVAILSEHAVGAIIAVNVAFALVIAYTNYAAMNRIVGGIERVKEYMEDLMEFVFYRKNKVRKAIYIKNDDIGLILRELNEYADKFNEMRNNDMHVLGEVVIALDKVSQGIYNTRIHSDSNNFMIHALKKVVNQMLDTTDHNMEKLVQIVEEYTNSDYRNQMDINPILKGKMKLTLERINQLGRELNENARKNLKNGELLEYNSTTMNQSVENLASKANEQAASLEQTAAAVEEITSITKNNAQNASKMANLSEVVRESVLEGEKLATKTANSMDEINEQVTAINEAISVIDQIAFQTNILSLNAAVEAATAGEAGKGFAVVAQEVRNLASRSAEAAKEIKEIVENATLKTNDGKDISDEMSQGYENLNKLITQTIDLIKDVSNSSKEQLTGIEQINDAVTMLDRVTQDNAHEANNVSSIAQETLEMANLLVADAKSKKI</sequence>
<organism evidence="7 8">
    <name type="scientific">Candidatus Marinarcus aquaticus</name>
    <dbReference type="NCBI Taxonomy" id="2044504"/>
    <lineage>
        <taxon>Bacteria</taxon>
        <taxon>Pseudomonadati</taxon>
        <taxon>Campylobacterota</taxon>
        <taxon>Epsilonproteobacteria</taxon>
        <taxon>Campylobacterales</taxon>
        <taxon>Arcobacteraceae</taxon>
        <taxon>Candidatus Marinarcus</taxon>
    </lineage>
</organism>
<dbReference type="GO" id="GO:0007165">
    <property type="term" value="P:signal transduction"/>
    <property type="evidence" value="ECO:0007669"/>
    <property type="project" value="UniProtKB-KW"/>
</dbReference>
<feature type="domain" description="Methyl-accepting transducer" evidence="6">
    <location>
        <begin position="221"/>
        <end position="450"/>
    </location>
</feature>
<evidence type="ECO:0000256" key="1">
    <source>
        <dbReference type="ARBA" id="ARBA00022500"/>
    </source>
</evidence>
<dbReference type="SMART" id="SM00283">
    <property type="entry name" value="MA"/>
    <property type="match status" value="1"/>
</dbReference>
<keyword evidence="5" id="KW-1133">Transmembrane helix</keyword>
<proteinExistence type="inferred from homology"/>
<comment type="similarity">
    <text evidence="2">Belongs to the methyl-accepting chemotaxis (MCP) protein family.</text>
</comment>
<dbReference type="OrthoDB" id="5365250at2"/>
<reference evidence="7 8" key="1">
    <citation type="submission" date="2017-10" db="EMBL/GenBank/DDBJ databases">
        <title>Genomics of the genus Arcobacter.</title>
        <authorList>
            <person name="Perez-Cataluna A."/>
            <person name="Figueras M.J."/>
        </authorList>
    </citation>
    <scope>NUCLEOTIDE SEQUENCE [LARGE SCALE GENOMIC DNA]</scope>
    <source>
        <strain evidence="7 8">CECT 8987</strain>
    </source>
</reference>
<dbReference type="EMBL" id="PDKN01000008">
    <property type="protein sequence ID" value="RXJ55281.1"/>
    <property type="molecule type" value="Genomic_DNA"/>
</dbReference>
<accession>A0A4Q0XNB7</accession>
<protein>
    <submittedName>
        <fullName evidence="7">Chemotaxis protein</fullName>
    </submittedName>
</protein>
<keyword evidence="5" id="KW-0812">Transmembrane</keyword>
<keyword evidence="5" id="KW-0472">Membrane</keyword>
<dbReference type="GO" id="GO:0006935">
    <property type="term" value="P:chemotaxis"/>
    <property type="evidence" value="ECO:0007669"/>
    <property type="project" value="UniProtKB-KW"/>
</dbReference>
<dbReference type="InterPro" id="IPR051310">
    <property type="entry name" value="MCP_chemotaxis"/>
</dbReference>
<name>A0A4Q0XNB7_9BACT</name>
<feature type="transmembrane region" description="Helical" evidence="5">
    <location>
        <begin position="37"/>
        <end position="57"/>
    </location>
</feature>
<dbReference type="PROSITE" id="PS50111">
    <property type="entry name" value="CHEMOTAXIS_TRANSDUC_2"/>
    <property type="match status" value="1"/>
</dbReference>
<keyword evidence="8" id="KW-1185">Reference proteome</keyword>
<feature type="transmembrane region" description="Helical" evidence="5">
    <location>
        <begin position="12"/>
        <end position="31"/>
    </location>
</feature>
<keyword evidence="3" id="KW-0807">Transducer</keyword>
<feature type="coiled-coil region" evidence="4">
    <location>
        <begin position="233"/>
        <end position="260"/>
    </location>
</feature>
<dbReference type="PANTHER" id="PTHR43531:SF11">
    <property type="entry name" value="METHYL-ACCEPTING CHEMOTAXIS PROTEIN 3"/>
    <property type="match status" value="1"/>
</dbReference>
<dbReference type="CDD" id="cd11386">
    <property type="entry name" value="MCP_signal"/>
    <property type="match status" value="1"/>
</dbReference>
<comment type="caution">
    <text evidence="7">The sequence shown here is derived from an EMBL/GenBank/DDBJ whole genome shotgun (WGS) entry which is preliminary data.</text>
</comment>
<dbReference type="Gene3D" id="1.10.287.950">
    <property type="entry name" value="Methyl-accepting chemotaxis protein"/>
    <property type="match status" value="1"/>
</dbReference>
<dbReference type="Gene3D" id="1.20.120.1530">
    <property type="match status" value="1"/>
</dbReference>
<dbReference type="Pfam" id="PF00015">
    <property type="entry name" value="MCPsignal"/>
    <property type="match status" value="1"/>
</dbReference>
<dbReference type="PANTHER" id="PTHR43531">
    <property type="entry name" value="PROTEIN ICFG"/>
    <property type="match status" value="1"/>
</dbReference>
<evidence type="ECO:0000313" key="7">
    <source>
        <dbReference type="EMBL" id="RXJ55281.1"/>
    </source>
</evidence>
<dbReference type="InterPro" id="IPR004089">
    <property type="entry name" value="MCPsignal_dom"/>
</dbReference>
<evidence type="ECO:0000256" key="2">
    <source>
        <dbReference type="ARBA" id="ARBA00029447"/>
    </source>
</evidence>
<evidence type="ECO:0000256" key="3">
    <source>
        <dbReference type="PROSITE-ProRule" id="PRU00284"/>
    </source>
</evidence>
<gene>
    <name evidence="7" type="ORF">CRV04_10610</name>
</gene>
<keyword evidence="4" id="KW-0175">Coiled coil</keyword>
<evidence type="ECO:0000256" key="5">
    <source>
        <dbReference type="SAM" id="Phobius"/>
    </source>
</evidence>
<dbReference type="AlphaFoldDB" id="A0A4Q0XNB7"/>
<dbReference type="Proteomes" id="UP000290657">
    <property type="component" value="Unassembled WGS sequence"/>
</dbReference>
<evidence type="ECO:0000313" key="8">
    <source>
        <dbReference type="Proteomes" id="UP000290657"/>
    </source>
</evidence>
<dbReference type="SUPFAM" id="SSF58104">
    <property type="entry name" value="Methyl-accepting chemotaxis protein (MCP) signaling domain"/>
    <property type="match status" value="1"/>
</dbReference>